<organism evidence="1 2">
    <name type="scientific">Nannocystis exedens</name>
    <dbReference type="NCBI Taxonomy" id="54"/>
    <lineage>
        <taxon>Bacteria</taxon>
        <taxon>Pseudomonadati</taxon>
        <taxon>Myxococcota</taxon>
        <taxon>Polyangia</taxon>
        <taxon>Nannocystales</taxon>
        <taxon>Nannocystaceae</taxon>
        <taxon>Nannocystis</taxon>
    </lineage>
</organism>
<keyword evidence="2" id="KW-1185">Reference proteome</keyword>
<dbReference type="AlphaFoldDB" id="A0A1I2J8Z5"/>
<sequence length="85" mass="8576">MLAASIVQVWHDDAVIEALSLATADDRDLKCTIAGQLAGAVSGVGAFAACEIFVPNPVTCGKAGGTVGGWVAVHITNKCNGAQNH</sequence>
<protein>
    <submittedName>
        <fullName evidence="1">Uncharacterized protein</fullName>
    </submittedName>
</protein>
<accession>A0A1I2J8Z5</accession>
<gene>
    <name evidence="1" type="ORF">SAMN02745121_09236</name>
</gene>
<evidence type="ECO:0000313" key="1">
    <source>
        <dbReference type="EMBL" id="SFF50994.1"/>
    </source>
</evidence>
<reference evidence="2" key="1">
    <citation type="submission" date="2016-10" db="EMBL/GenBank/DDBJ databases">
        <authorList>
            <person name="Varghese N."/>
            <person name="Submissions S."/>
        </authorList>
    </citation>
    <scope>NUCLEOTIDE SEQUENCE [LARGE SCALE GENOMIC DNA]</scope>
    <source>
        <strain evidence="2">ATCC 25963</strain>
    </source>
</reference>
<proteinExistence type="predicted"/>
<evidence type="ECO:0000313" key="2">
    <source>
        <dbReference type="Proteomes" id="UP000199400"/>
    </source>
</evidence>
<name>A0A1I2J8Z5_9BACT</name>
<dbReference type="EMBL" id="FOMX01000162">
    <property type="protein sequence ID" value="SFF50994.1"/>
    <property type="molecule type" value="Genomic_DNA"/>
</dbReference>
<dbReference type="Proteomes" id="UP000199400">
    <property type="component" value="Unassembled WGS sequence"/>
</dbReference>